<name>A0A0B1S6U8_OESDE</name>
<accession>A0A0B1S6U8</accession>
<reference evidence="3 4" key="1">
    <citation type="submission" date="2014-03" db="EMBL/GenBank/DDBJ databases">
        <title>Draft genome of the hookworm Oesophagostomum dentatum.</title>
        <authorList>
            <person name="Mitreva M."/>
        </authorList>
    </citation>
    <scope>NUCLEOTIDE SEQUENCE [LARGE SCALE GENOMIC DNA]</scope>
    <source>
        <strain evidence="3 4">OD-Hann</strain>
    </source>
</reference>
<proteinExistence type="predicted"/>
<dbReference type="OrthoDB" id="5845888at2759"/>
<evidence type="ECO:0000259" key="2">
    <source>
        <dbReference type="Pfam" id="PF02520"/>
    </source>
</evidence>
<organism evidence="3 4">
    <name type="scientific">Oesophagostomum dentatum</name>
    <name type="common">Nodular worm</name>
    <dbReference type="NCBI Taxonomy" id="61180"/>
    <lineage>
        <taxon>Eukaryota</taxon>
        <taxon>Metazoa</taxon>
        <taxon>Ecdysozoa</taxon>
        <taxon>Nematoda</taxon>
        <taxon>Chromadorea</taxon>
        <taxon>Rhabditida</taxon>
        <taxon>Rhabditina</taxon>
        <taxon>Rhabditomorpha</taxon>
        <taxon>Strongyloidea</taxon>
        <taxon>Strongylidae</taxon>
        <taxon>Oesophagostomum</taxon>
    </lineage>
</organism>
<sequence>MLRRARHYHDHGPRSEKHMPSFLKEVPSEARKEFFKIVHDRKSPRSEVQQRVKAWAEKQGGSVLKDLRNFDAKKKAHFAEIHKNVSLVISQLESAHAKVSVTHCIVFKLYIRPQLSDFGYPVESG</sequence>
<feature type="compositionally biased region" description="Basic and acidic residues" evidence="1">
    <location>
        <begin position="10"/>
        <end position="19"/>
    </location>
</feature>
<keyword evidence="4" id="KW-1185">Reference proteome</keyword>
<gene>
    <name evidence="3" type="ORF">OESDEN_21143</name>
</gene>
<evidence type="ECO:0000313" key="3">
    <source>
        <dbReference type="EMBL" id="KHJ79217.1"/>
    </source>
</evidence>
<dbReference type="PANTHER" id="PTHR21593">
    <property type="entry name" value="PRION-LIKE- Q/N-RICH -DOMAIN-BEARING PROTEIN PROTEIN"/>
    <property type="match status" value="1"/>
</dbReference>
<dbReference type="InterPro" id="IPR052823">
    <property type="entry name" value="SXP/RAL-2_related"/>
</dbReference>
<dbReference type="EMBL" id="KN606242">
    <property type="protein sequence ID" value="KHJ79217.1"/>
    <property type="molecule type" value="Genomic_DNA"/>
</dbReference>
<feature type="region of interest" description="Disordered" evidence="1">
    <location>
        <begin position="1"/>
        <end position="20"/>
    </location>
</feature>
<dbReference type="PANTHER" id="PTHR21593:SF36">
    <property type="entry name" value="DUF148 DOMAIN-CONTAINING PROTEIN-RELATED"/>
    <property type="match status" value="1"/>
</dbReference>
<dbReference type="Proteomes" id="UP000053660">
    <property type="component" value="Unassembled WGS sequence"/>
</dbReference>
<dbReference type="InterPro" id="IPR003677">
    <property type="entry name" value="ANIS5_cation-bd"/>
</dbReference>
<evidence type="ECO:0000256" key="1">
    <source>
        <dbReference type="SAM" id="MobiDB-lite"/>
    </source>
</evidence>
<dbReference type="Pfam" id="PF02520">
    <property type="entry name" value="ANIS5_cation-bd"/>
    <property type="match status" value="1"/>
</dbReference>
<protein>
    <recommendedName>
        <fullName evidence="2">SXP/RAL-2 family protein Ani s 5-like cation-binding domain-containing protein</fullName>
    </recommendedName>
</protein>
<dbReference type="AlphaFoldDB" id="A0A0B1S6U8"/>
<feature type="domain" description="SXP/RAL-2 family protein Ani s 5-like cation-binding" evidence="2">
    <location>
        <begin position="29"/>
        <end position="100"/>
    </location>
</feature>
<evidence type="ECO:0000313" key="4">
    <source>
        <dbReference type="Proteomes" id="UP000053660"/>
    </source>
</evidence>